<dbReference type="KEGG" id="suls:Sdiek1_1265"/>
<keyword evidence="7" id="KW-1185">Reference proteome</keyword>
<dbReference type="PANTHER" id="PTHR43847">
    <property type="entry name" value="BLL3993 PROTEIN"/>
    <property type="match status" value="1"/>
</dbReference>
<evidence type="ECO:0000313" key="6">
    <source>
        <dbReference type="EMBL" id="ARU48429.1"/>
    </source>
</evidence>
<evidence type="ECO:0000256" key="4">
    <source>
        <dbReference type="ARBA" id="ARBA00023136"/>
    </source>
</evidence>
<dbReference type="OrthoDB" id="5417332at2"/>
<dbReference type="Pfam" id="PF04191">
    <property type="entry name" value="PEMT"/>
    <property type="match status" value="1"/>
</dbReference>
<accession>A0A1Y0HJY5</accession>
<evidence type="ECO:0000256" key="3">
    <source>
        <dbReference type="ARBA" id="ARBA00022989"/>
    </source>
</evidence>
<feature type="transmembrane region" description="Helical" evidence="5">
    <location>
        <begin position="30"/>
        <end position="49"/>
    </location>
</feature>
<organism evidence="6 7">
    <name type="scientific">Sulfurospirillum diekertiae</name>
    <dbReference type="NCBI Taxonomy" id="1854492"/>
    <lineage>
        <taxon>Bacteria</taxon>
        <taxon>Pseudomonadati</taxon>
        <taxon>Campylobacterota</taxon>
        <taxon>Epsilonproteobacteria</taxon>
        <taxon>Campylobacterales</taxon>
        <taxon>Sulfurospirillaceae</taxon>
        <taxon>Sulfurospirillum</taxon>
    </lineage>
</organism>
<keyword evidence="3 5" id="KW-1133">Transmembrane helix</keyword>
<keyword evidence="2 5" id="KW-0812">Transmembrane</keyword>
<protein>
    <recommendedName>
        <fullName evidence="8">Steroid 5-alpha reductase C-terminal domain-containing protein</fullName>
    </recommendedName>
</protein>
<sequence>MSSKAYSYLLVSLQFIFIAILLVEHGLHTPSNFALLIFLLGCGFGLYTVRHNPLGNFNITPEIKENASLITTGAYRYIRHPMYFSVLVMMLGVVVSKPTILSFLIYTLLIITLFLKAKKEEMLWMEHSSEYTTYMRKTKRIIPFIL</sequence>
<evidence type="ECO:0000256" key="1">
    <source>
        <dbReference type="ARBA" id="ARBA00004127"/>
    </source>
</evidence>
<dbReference type="RefSeq" id="WP_087438386.1">
    <property type="nucleotide sequence ID" value="NZ_CP021416.1"/>
</dbReference>
<comment type="subcellular location">
    <subcellularLocation>
        <location evidence="1">Endomembrane system</location>
        <topology evidence="1">Multi-pass membrane protein</topology>
    </subcellularLocation>
</comment>
<dbReference type="PANTHER" id="PTHR43847:SF1">
    <property type="entry name" value="BLL3993 PROTEIN"/>
    <property type="match status" value="1"/>
</dbReference>
<evidence type="ECO:0000313" key="7">
    <source>
        <dbReference type="Proteomes" id="UP000196005"/>
    </source>
</evidence>
<evidence type="ECO:0000256" key="2">
    <source>
        <dbReference type="ARBA" id="ARBA00022692"/>
    </source>
</evidence>
<dbReference type="Proteomes" id="UP000196005">
    <property type="component" value="Chromosome"/>
</dbReference>
<dbReference type="AlphaFoldDB" id="A0A1Y0HJY5"/>
<dbReference type="InterPro" id="IPR007318">
    <property type="entry name" value="Phopholipid_MeTrfase"/>
</dbReference>
<dbReference type="Gene3D" id="1.20.120.1630">
    <property type="match status" value="1"/>
</dbReference>
<proteinExistence type="predicted"/>
<dbReference type="GO" id="GO:0012505">
    <property type="term" value="C:endomembrane system"/>
    <property type="evidence" value="ECO:0007669"/>
    <property type="project" value="UniProtKB-SubCell"/>
</dbReference>
<feature type="transmembrane region" description="Helical" evidence="5">
    <location>
        <begin position="82"/>
        <end position="115"/>
    </location>
</feature>
<evidence type="ECO:0008006" key="8">
    <source>
        <dbReference type="Google" id="ProtNLM"/>
    </source>
</evidence>
<dbReference type="EMBL" id="CP021416">
    <property type="protein sequence ID" value="ARU48429.1"/>
    <property type="molecule type" value="Genomic_DNA"/>
</dbReference>
<name>A0A1Y0HJY5_9BACT</name>
<dbReference type="InterPro" id="IPR052527">
    <property type="entry name" value="Metal_cation-efflux_comp"/>
</dbReference>
<keyword evidence="4 5" id="KW-0472">Membrane</keyword>
<gene>
    <name evidence="6" type="ORF">Sdiek1_1265</name>
</gene>
<feature type="transmembrane region" description="Helical" evidence="5">
    <location>
        <begin position="6"/>
        <end position="23"/>
    </location>
</feature>
<reference evidence="7" key="1">
    <citation type="submission" date="2017-05" db="EMBL/GenBank/DDBJ databases">
        <title>Dechlorination kinetics govern the competition between two new strains of the genus Sulfurospirillum.</title>
        <authorList>
            <person name="Buttet G.F."/>
            <person name="Murray A.M."/>
            <person name="Goris T."/>
            <person name="Burion M."/>
            <person name="Lin B."/>
            <person name="Rolle M."/>
            <person name="Maillard J."/>
        </authorList>
    </citation>
    <scope>NUCLEOTIDE SEQUENCE [LARGE SCALE GENOMIC DNA]</scope>
    <source>
        <strain evidence="7">SL2-1</strain>
    </source>
</reference>
<evidence type="ECO:0000256" key="5">
    <source>
        <dbReference type="SAM" id="Phobius"/>
    </source>
</evidence>